<dbReference type="EMBL" id="JAFJYH010000245">
    <property type="protein sequence ID" value="KAG4414870.1"/>
    <property type="molecule type" value="Genomic_DNA"/>
</dbReference>
<proteinExistence type="predicted"/>
<gene>
    <name evidence="3" type="ORF">IFR04_012008</name>
</gene>
<comment type="subcellular location">
    <subcellularLocation>
        <location evidence="1">Nucleus</location>
    </subcellularLocation>
</comment>
<dbReference type="Proteomes" id="UP000664132">
    <property type="component" value="Unassembled WGS sequence"/>
</dbReference>
<sequence>MRLLQQSLNSRNSALEAGTLVCILMLMHYEVGAGGLGTFQPHLAGARQVMQCRGEERTPGCFVEQQIIVLDVMGSTSSSRSSTFSVADVQSFTKSIEGHNCNWSSDLLACPISLLEAILDITSLYKSQFGPKNSNVSLDQILLQKRRVLSWQSSAAQSDIQWHLTEAFRYGIILYLLRLFNLMTDLMELRLMTKNVICHIGAIPTSSGWGYQSIWPLFQAAIVVTCDGERNWFRLRLIEMQQSSGCSVNAGALKVLERQWSLGSTDWEWGSDLELMLV</sequence>
<evidence type="ECO:0000313" key="4">
    <source>
        <dbReference type="Proteomes" id="UP000664132"/>
    </source>
</evidence>
<protein>
    <submittedName>
        <fullName evidence="3">Uncharacterized protein</fullName>
    </submittedName>
</protein>
<keyword evidence="2" id="KW-0539">Nucleus</keyword>
<organism evidence="3 4">
    <name type="scientific">Cadophora malorum</name>
    <dbReference type="NCBI Taxonomy" id="108018"/>
    <lineage>
        <taxon>Eukaryota</taxon>
        <taxon>Fungi</taxon>
        <taxon>Dikarya</taxon>
        <taxon>Ascomycota</taxon>
        <taxon>Pezizomycotina</taxon>
        <taxon>Leotiomycetes</taxon>
        <taxon>Helotiales</taxon>
        <taxon>Ploettnerulaceae</taxon>
        <taxon>Cadophora</taxon>
    </lineage>
</organism>
<accession>A0A8H7T524</accession>
<dbReference type="AlphaFoldDB" id="A0A8H7T524"/>
<keyword evidence="4" id="KW-1185">Reference proteome</keyword>
<evidence type="ECO:0000256" key="2">
    <source>
        <dbReference type="ARBA" id="ARBA00023242"/>
    </source>
</evidence>
<comment type="caution">
    <text evidence="3">The sequence shown here is derived from an EMBL/GenBank/DDBJ whole genome shotgun (WGS) entry which is preliminary data.</text>
</comment>
<dbReference type="Pfam" id="PF11951">
    <property type="entry name" value="Fungal_trans_2"/>
    <property type="match status" value="1"/>
</dbReference>
<dbReference type="InterPro" id="IPR021858">
    <property type="entry name" value="Fun_TF"/>
</dbReference>
<reference evidence="3" key="1">
    <citation type="submission" date="2021-02" db="EMBL/GenBank/DDBJ databases">
        <title>Genome sequence Cadophora malorum strain M34.</title>
        <authorList>
            <person name="Stefanovic E."/>
            <person name="Vu D."/>
            <person name="Scully C."/>
            <person name="Dijksterhuis J."/>
            <person name="Roader J."/>
            <person name="Houbraken J."/>
        </authorList>
    </citation>
    <scope>NUCLEOTIDE SEQUENCE</scope>
    <source>
        <strain evidence="3">M34</strain>
    </source>
</reference>
<evidence type="ECO:0000313" key="3">
    <source>
        <dbReference type="EMBL" id="KAG4414870.1"/>
    </source>
</evidence>
<name>A0A8H7T524_9HELO</name>
<dbReference type="PANTHER" id="PTHR37534:SF46">
    <property type="entry name" value="ZN(II)2CYS6 TRANSCRIPTION FACTOR (EUROFUNG)"/>
    <property type="match status" value="1"/>
</dbReference>
<evidence type="ECO:0000256" key="1">
    <source>
        <dbReference type="ARBA" id="ARBA00004123"/>
    </source>
</evidence>
<dbReference type="PANTHER" id="PTHR37534">
    <property type="entry name" value="TRANSCRIPTIONAL ACTIVATOR PROTEIN UGA3"/>
    <property type="match status" value="1"/>
</dbReference>
<dbReference type="OrthoDB" id="2015447at2759"/>
<dbReference type="GO" id="GO:0005634">
    <property type="term" value="C:nucleus"/>
    <property type="evidence" value="ECO:0007669"/>
    <property type="project" value="UniProtKB-SubCell"/>
</dbReference>